<organism evidence="2 3">
    <name type="scientific">Streptomyces fildesensis</name>
    <dbReference type="NCBI Taxonomy" id="375757"/>
    <lineage>
        <taxon>Bacteria</taxon>
        <taxon>Bacillati</taxon>
        <taxon>Actinomycetota</taxon>
        <taxon>Actinomycetes</taxon>
        <taxon>Kitasatosporales</taxon>
        <taxon>Streptomycetaceae</taxon>
        <taxon>Streptomyces</taxon>
    </lineage>
</organism>
<comment type="caution">
    <text evidence="2">The sequence shown here is derived from an EMBL/GenBank/DDBJ whole genome shotgun (WGS) entry which is preliminary data.</text>
</comment>
<reference evidence="2 3" key="1">
    <citation type="submission" date="2024-10" db="EMBL/GenBank/DDBJ databases">
        <title>The Natural Products Discovery Center: Release of the First 8490 Sequenced Strains for Exploring Actinobacteria Biosynthetic Diversity.</title>
        <authorList>
            <person name="Kalkreuter E."/>
            <person name="Kautsar S.A."/>
            <person name="Yang D."/>
            <person name="Bader C.D."/>
            <person name="Teijaro C.N."/>
            <person name="Fluegel L."/>
            <person name="Davis C.M."/>
            <person name="Simpson J.R."/>
            <person name="Lauterbach L."/>
            <person name="Steele A.D."/>
            <person name="Gui C."/>
            <person name="Meng S."/>
            <person name="Li G."/>
            <person name="Viehrig K."/>
            <person name="Ye F."/>
            <person name="Su P."/>
            <person name="Kiefer A.F."/>
            <person name="Nichols A."/>
            <person name="Cepeda A.J."/>
            <person name="Yan W."/>
            <person name="Fan B."/>
            <person name="Jiang Y."/>
            <person name="Adhikari A."/>
            <person name="Zheng C.-J."/>
            <person name="Schuster L."/>
            <person name="Cowan T.M."/>
            <person name="Smanski M.J."/>
            <person name="Chevrette M.G."/>
            <person name="De Carvalho L.P.S."/>
            <person name="Shen B."/>
        </authorList>
    </citation>
    <scope>NUCLEOTIDE SEQUENCE [LARGE SCALE GENOMIC DNA]</scope>
    <source>
        <strain evidence="2 3">NPDC053399</strain>
    </source>
</reference>
<evidence type="ECO:0000256" key="1">
    <source>
        <dbReference type="SAM" id="MobiDB-lite"/>
    </source>
</evidence>
<dbReference type="Proteomes" id="UP001614394">
    <property type="component" value="Unassembled WGS sequence"/>
</dbReference>
<evidence type="ECO:0000313" key="2">
    <source>
        <dbReference type="EMBL" id="MFI9100188.1"/>
    </source>
</evidence>
<gene>
    <name evidence="2" type="ORF">ACIGXA_06665</name>
</gene>
<evidence type="ECO:0000313" key="3">
    <source>
        <dbReference type="Proteomes" id="UP001614394"/>
    </source>
</evidence>
<proteinExistence type="predicted"/>
<protein>
    <submittedName>
        <fullName evidence="2">Uncharacterized protein</fullName>
    </submittedName>
</protein>
<feature type="compositionally biased region" description="Low complexity" evidence="1">
    <location>
        <begin position="24"/>
        <end position="45"/>
    </location>
</feature>
<sequence length="65" mass="6786">MTVQRRPLGTGPLPDTDPDEGRAQRAMTPAQRAAAEAARAAVEEQLPPEPAAARRPLGDGSQPDA</sequence>
<keyword evidence="3" id="KW-1185">Reference proteome</keyword>
<accession>A0ABW8C246</accession>
<dbReference type="RefSeq" id="WP_399645136.1">
    <property type="nucleotide sequence ID" value="NZ_JBITYG010000002.1"/>
</dbReference>
<dbReference type="EMBL" id="JBITYG010000002">
    <property type="protein sequence ID" value="MFI9100188.1"/>
    <property type="molecule type" value="Genomic_DNA"/>
</dbReference>
<feature type="region of interest" description="Disordered" evidence="1">
    <location>
        <begin position="1"/>
        <end position="65"/>
    </location>
</feature>
<name>A0ABW8C246_9ACTN</name>